<dbReference type="AlphaFoldDB" id="A0AAN7BH50"/>
<dbReference type="Proteomes" id="UP001301958">
    <property type="component" value="Unassembled WGS sequence"/>
</dbReference>
<name>A0AAN7BH50_9PEZI</name>
<evidence type="ECO:0000313" key="1">
    <source>
        <dbReference type="EMBL" id="KAK4223299.1"/>
    </source>
</evidence>
<dbReference type="CDD" id="cd07067">
    <property type="entry name" value="HP_PGM_like"/>
    <property type="match status" value="1"/>
</dbReference>
<sequence length="207" mass="22974">MANSTTIYLLRHAESQHNVTKDFSLRDPGLTPLGITQATALRTTFPALSSIGLIISSPLTRTIETTIAAFDPIISSGQAKLILDPLLQERSDLPCDIGSELSDLKERFPGLGFNDWEKVLEEGWWTKAGLFAADDETVRKRAGEVRRKLLGCVKELEGKERKYIVVVTHGVFMKFLAEDEEIDLAKAGWRGYKAVEKEDGEVGLIEI</sequence>
<dbReference type="InterPro" id="IPR029033">
    <property type="entry name" value="His_PPase_superfam"/>
</dbReference>
<gene>
    <name evidence="1" type="ORF">QBC38DRAFT_487911</name>
</gene>
<organism evidence="1 2">
    <name type="scientific">Podospora fimiseda</name>
    <dbReference type="NCBI Taxonomy" id="252190"/>
    <lineage>
        <taxon>Eukaryota</taxon>
        <taxon>Fungi</taxon>
        <taxon>Dikarya</taxon>
        <taxon>Ascomycota</taxon>
        <taxon>Pezizomycotina</taxon>
        <taxon>Sordariomycetes</taxon>
        <taxon>Sordariomycetidae</taxon>
        <taxon>Sordariales</taxon>
        <taxon>Podosporaceae</taxon>
        <taxon>Podospora</taxon>
    </lineage>
</organism>
<dbReference type="Pfam" id="PF00300">
    <property type="entry name" value="His_Phos_1"/>
    <property type="match status" value="1"/>
</dbReference>
<protein>
    <submittedName>
        <fullName evidence="1">Histidine phosphatase superfamily, clade-1</fullName>
    </submittedName>
</protein>
<comment type="caution">
    <text evidence="1">The sequence shown here is derived from an EMBL/GenBank/DDBJ whole genome shotgun (WGS) entry which is preliminary data.</text>
</comment>
<dbReference type="PANTHER" id="PTHR48100:SF54">
    <property type="entry name" value="PHOSPHATASE SPAC5H10.03-RELATED"/>
    <property type="match status" value="1"/>
</dbReference>
<dbReference type="EMBL" id="MU865431">
    <property type="protein sequence ID" value="KAK4223299.1"/>
    <property type="molecule type" value="Genomic_DNA"/>
</dbReference>
<dbReference type="SMART" id="SM00855">
    <property type="entry name" value="PGAM"/>
    <property type="match status" value="1"/>
</dbReference>
<dbReference type="InterPro" id="IPR013078">
    <property type="entry name" value="His_Pase_superF_clade-1"/>
</dbReference>
<dbReference type="InterPro" id="IPR050275">
    <property type="entry name" value="PGM_Phosphatase"/>
</dbReference>
<proteinExistence type="predicted"/>
<dbReference type="PANTHER" id="PTHR48100">
    <property type="entry name" value="BROAD-SPECIFICITY PHOSPHATASE YOR283W-RELATED"/>
    <property type="match status" value="1"/>
</dbReference>
<dbReference type="GO" id="GO:0016791">
    <property type="term" value="F:phosphatase activity"/>
    <property type="evidence" value="ECO:0007669"/>
    <property type="project" value="TreeGrafter"/>
</dbReference>
<dbReference type="GO" id="GO:0005737">
    <property type="term" value="C:cytoplasm"/>
    <property type="evidence" value="ECO:0007669"/>
    <property type="project" value="TreeGrafter"/>
</dbReference>
<reference evidence="1" key="2">
    <citation type="submission" date="2023-05" db="EMBL/GenBank/DDBJ databases">
        <authorList>
            <consortium name="Lawrence Berkeley National Laboratory"/>
            <person name="Steindorff A."/>
            <person name="Hensen N."/>
            <person name="Bonometti L."/>
            <person name="Westerberg I."/>
            <person name="Brannstrom I.O."/>
            <person name="Guillou S."/>
            <person name="Cros-Aarteil S."/>
            <person name="Calhoun S."/>
            <person name="Haridas S."/>
            <person name="Kuo A."/>
            <person name="Mondo S."/>
            <person name="Pangilinan J."/>
            <person name="Riley R."/>
            <person name="Labutti K."/>
            <person name="Andreopoulos B."/>
            <person name="Lipzen A."/>
            <person name="Chen C."/>
            <person name="Yanf M."/>
            <person name="Daum C."/>
            <person name="Ng V."/>
            <person name="Clum A."/>
            <person name="Ohm R."/>
            <person name="Martin F."/>
            <person name="Silar P."/>
            <person name="Natvig D."/>
            <person name="Lalanne C."/>
            <person name="Gautier V."/>
            <person name="Ament-Velasquez S.L."/>
            <person name="Kruys A."/>
            <person name="Hutchinson M.I."/>
            <person name="Powell A.J."/>
            <person name="Barry K."/>
            <person name="Miller A.N."/>
            <person name="Grigoriev I.V."/>
            <person name="Debuchy R."/>
            <person name="Gladieux P."/>
            <person name="Thoren M.H."/>
            <person name="Johannesson H."/>
        </authorList>
    </citation>
    <scope>NUCLEOTIDE SEQUENCE</scope>
    <source>
        <strain evidence="1">CBS 990.96</strain>
    </source>
</reference>
<keyword evidence="2" id="KW-1185">Reference proteome</keyword>
<dbReference type="Gene3D" id="3.40.50.1240">
    <property type="entry name" value="Phosphoglycerate mutase-like"/>
    <property type="match status" value="1"/>
</dbReference>
<accession>A0AAN7BH50</accession>
<reference evidence="1" key="1">
    <citation type="journal article" date="2023" name="Mol. Phylogenet. Evol.">
        <title>Genome-scale phylogeny and comparative genomics of the fungal order Sordariales.</title>
        <authorList>
            <person name="Hensen N."/>
            <person name="Bonometti L."/>
            <person name="Westerberg I."/>
            <person name="Brannstrom I.O."/>
            <person name="Guillou S."/>
            <person name="Cros-Aarteil S."/>
            <person name="Calhoun S."/>
            <person name="Haridas S."/>
            <person name="Kuo A."/>
            <person name="Mondo S."/>
            <person name="Pangilinan J."/>
            <person name="Riley R."/>
            <person name="LaButti K."/>
            <person name="Andreopoulos B."/>
            <person name="Lipzen A."/>
            <person name="Chen C."/>
            <person name="Yan M."/>
            <person name="Daum C."/>
            <person name="Ng V."/>
            <person name="Clum A."/>
            <person name="Steindorff A."/>
            <person name="Ohm R.A."/>
            <person name="Martin F."/>
            <person name="Silar P."/>
            <person name="Natvig D.O."/>
            <person name="Lalanne C."/>
            <person name="Gautier V."/>
            <person name="Ament-Velasquez S.L."/>
            <person name="Kruys A."/>
            <person name="Hutchinson M.I."/>
            <person name="Powell A.J."/>
            <person name="Barry K."/>
            <person name="Miller A.N."/>
            <person name="Grigoriev I.V."/>
            <person name="Debuchy R."/>
            <person name="Gladieux P."/>
            <person name="Hiltunen Thoren M."/>
            <person name="Johannesson H."/>
        </authorList>
    </citation>
    <scope>NUCLEOTIDE SEQUENCE</scope>
    <source>
        <strain evidence="1">CBS 990.96</strain>
    </source>
</reference>
<evidence type="ECO:0000313" key="2">
    <source>
        <dbReference type="Proteomes" id="UP001301958"/>
    </source>
</evidence>
<dbReference type="SUPFAM" id="SSF53254">
    <property type="entry name" value="Phosphoglycerate mutase-like"/>
    <property type="match status" value="1"/>
</dbReference>